<name>A0A074TMI8_9RHOB</name>
<dbReference type="Proteomes" id="UP000027725">
    <property type="component" value="Unassembled WGS sequence"/>
</dbReference>
<dbReference type="Gene3D" id="3.40.50.300">
    <property type="entry name" value="P-loop containing nucleotide triphosphate hydrolases"/>
    <property type="match status" value="1"/>
</dbReference>
<evidence type="ECO:0000313" key="1">
    <source>
        <dbReference type="EMBL" id="KEP71395.1"/>
    </source>
</evidence>
<dbReference type="eggNOG" id="COG1493">
    <property type="taxonomic scope" value="Bacteria"/>
</dbReference>
<sequence length="311" mass="33851">MHRYQSYGLLFLSDIELPELSPAGPDALPEDGSVRIHRRAIELPAGVRDLPTWTAFGPEGVRFWWQTVGAFEVCDGGRTILVDPAPDVSDDLIAFPLLGPVLSECLRRCGYFVLHASAVDLDGQGIVLMADKGTGKSSSSAALLRAGARLLADDLVAIDPATGLIWPGFGQVKLAQENLSHQLPGQDWQARPQVHEQIDKVRVMVPELLARAPIPAARLCLLSRGRGEIPELSPLALQDRISAVLDFSYAVRFGKDGMTGDLAARHFQGAVMLARSVPLRRLELPCGIDRLDTLAPALRRDLDTQSEDRSE</sequence>
<proteinExistence type="predicted"/>
<organism evidence="1 2">
    <name type="scientific">Thioclava dalianensis</name>
    <dbReference type="NCBI Taxonomy" id="1185766"/>
    <lineage>
        <taxon>Bacteria</taxon>
        <taxon>Pseudomonadati</taxon>
        <taxon>Pseudomonadota</taxon>
        <taxon>Alphaproteobacteria</taxon>
        <taxon>Rhodobacterales</taxon>
        <taxon>Paracoccaceae</taxon>
        <taxon>Thioclava</taxon>
    </lineage>
</organism>
<dbReference type="SUPFAM" id="SSF53795">
    <property type="entry name" value="PEP carboxykinase-like"/>
    <property type="match status" value="1"/>
</dbReference>
<protein>
    <submittedName>
        <fullName evidence="1">Serine kinase</fullName>
    </submittedName>
</protein>
<dbReference type="AlphaFoldDB" id="A0A074TMI8"/>
<gene>
    <name evidence="1" type="ORF">DL1_07350</name>
</gene>
<dbReference type="EMBL" id="JHEH01000002">
    <property type="protein sequence ID" value="KEP71395.1"/>
    <property type="molecule type" value="Genomic_DNA"/>
</dbReference>
<keyword evidence="1" id="KW-0808">Transferase</keyword>
<dbReference type="RefSeq" id="WP_038062042.1">
    <property type="nucleotide sequence ID" value="NZ_FOVB01000001.1"/>
</dbReference>
<evidence type="ECO:0000313" key="2">
    <source>
        <dbReference type="Proteomes" id="UP000027725"/>
    </source>
</evidence>
<accession>A0A074TMI8</accession>
<dbReference type="InterPro" id="IPR027417">
    <property type="entry name" value="P-loop_NTPase"/>
</dbReference>
<dbReference type="STRING" id="1185766.SAMN05216224_101316"/>
<dbReference type="OrthoDB" id="3213869at2"/>
<keyword evidence="2" id="KW-1185">Reference proteome</keyword>
<comment type="caution">
    <text evidence="1">The sequence shown here is derived from an EMBL/GenBank/DDBJ whole genome shotgun (WGS) entry which is preliminary data.</text>
</comment>
<keyword evidence="1" id="KW-0418">Kinase</keyword>
<dbReference type="GO" id="GO:0016301">
    <property type="term" value="F:kinase activity"/>
    <property type="evidence" value="ECO:0007669"/>
    <property type="project" value="UniProtKB-KW"/>
</dbReference>
<reference evidence="1 2" key="1">
    <citation type="submission" date="2014-03" db="EMBL/GenBank/DDBJ databases">
        <title>The draft genome sequence of Thioclava dalianensis DLFJ1-1.</title>
        <authorList>
            <person name="Lai Q."/>
            <person name="Shao Z."/>
        </authorList>
    </citation>
    <scope>NUCLEOTIDE SEQUENCE [LARGE SCALE GENOMIC DNA]</scope>
    <source>
        <strain evidence="1 2">DLFJ1-1</strain>
    </source>
</reference>